<organism evidence="1">
    <name type="scientific">marine sediment metagenome</name>
    <dbReference type="NCBI Taxonomy" id="412755"/>
    <lineage>
        <taxon>unclassified sequences</taxon>
        <taxon>metagenomes</taxon>
        <taxon>ecological metagenomes</taxon>
    </lineage>
</organism>
<gene>
    <name evidence="1" type="ORF">LCGC14_3015220</name>
</gene>
<dbReference type="AlphaFoldDB" id="A0A0F8ZN58"/>
<name>A0A0F8ZN58_9ZZZZ</name>
<comment type="caution">
    <text evidence="1">The sequence shown here is derived from an EMBL/GenBank/DDBJ whole genome shotgun (WGS) entry which is preliminary data.</text>
</comment>
<dbReference type="EMBL" id="LAZR01062520">
    <property type="protein sequence ID" value="KKK61351.1"/>
    <property type="molecule type" value="Genomic_DNA"/>
</dbReference>
<reference evidence="1" key="1">
    <citation type="journal article" date="2015" name="Nature">
        <title>Complex archaea that bridge the gap between prokaryotes and eukaryotes.</title>
        <authorList>
            <person name="Spang A."/>
            <person name="Saw J.H."/>
            <person name="Jorgensen S.L."/>
            <person name="Zaremba-Niedzwiedzka K."/>
            <person name="Martijn J."/>
            <person name="Lind A.E."/>
            <person name="van Eijk R."/>
            <person name="Schleper C."/>
            <person name="Guy L."/>
            <person name="Ettema T.J."/>
        </authorList>
    </citation>
    <scope>NUCLEOTIDE SEQUENCE</scope>
</reference>
<evidence type="ECO:0000313" key="1">
    <source>
        <dbReference type="EMBL" id="KKK61351.1"/>
    </source>
</evidence>
<sequence>MALKILVSDTGTSHGNNMKTNILSFSSGSTVDVYVSSFANGVTYAINNGYNGICRATTGLSDYRIETV</sequence>
<accession>A0A0F8ZN58</accession>
<proteinExistence type="predicted"/>
<protein>
    <submittedName>
        <fullName evidence="1">Uncharacterized protein</fullName>
    </submittedName>
</protein>
<feature type="non-terminal residue" evidence="1">
    <location>
        <position position="68"/>
    </location>
</feature>